<sequence length="231" mass="24665">MTALRLPGHVHAAATARGGGVLLDRNSGRCYALNATAFALLSEWDRSGDFAAGLRRVAARDPAYRGERFARDSRTLADRLVAAGLLTSSPVPEAPVPEAAFEPSDAGESGRFAAVAVLVASVLVRLPFRVTAAVLEFSRRHWCRAGATREQVLAVILSADAGTRLHPGRVACLELSLGAVLALALRRRYAALVIGAAGDPCRFHAWVRAQDGPLNYPPETDLDDFRPVFTV</sequence>
<dbReference type="EMBL" id="JACHJS010000001">
    <property type="protein sequence ID" value="MBB4965627.1"/>
    <property type="molecule type" value="Genomic_DNA"/>
</dbReference>
<evidence type="ECO:0000313" key="3">
    <source>
        <dbReference type="Proteomes" id="UP000542674"/>
    </source>
</evidence>
<evidence type="ECO:0000259" key="1">
    <source>
        <dbReference type="Pfam" id="PF13471"/>
    </source>
</evidence>
<proteinExistence type="predicted"/>
<accession>A0A7W7WW58</accession>
<feature type="domain" description="Microcin J25-processing protein McjB C-terminal" evidence="1">
    <location>
        <begin position="123"/>
        <end position="230"/>
    </location>
</feature>
<evidence type="ECO:0000313" key="2">
    <source>
        <dbReference type="EMBL" id="MBB4965627.1"/>
    </source>
</evidence>
<dbReference type="Proteomes" id="UP000542674">
    <property type="component" value="Unassembled WGS sequence"/>
</dbReference>
<name>A0A7W7WW58_9PSEU</name>
<dbReference type="NCBIfam" id="NF033537">
    <property type="entry name" value="lasso_biosyn_B2"/>
    <property type="match status" value="1"/>
</dbReference>
<comment type="caution">
    <text evidence="2">The sequence shown here is derived from an EMBL/GenBank/DDBJ whole genome shotgun (WGS) entry which is preliminary data.</text>
</comment>
<organism evidence="2 3">
    <name type="scientific">Saccharothrix violaceirubra</name>
    <dbReference type="NCBI Taxonomy" id="413306"/>
    <lineage>
        <taxon>Bacteria</taxon>
        <taxon>Bacillati</taxon>
        <taxon>Actinomycetota</taxon>
        <taxon>Actinomycetes</taxon>
        <taxon>Pseudonocardiales</taxon>
        <taxon>Pseudonocardiaceae</taxon>
        <taxon>Saccharothrix</taxon>
    </lineage>
</organism>
<dbReference type="Pfam" id="PF13471">
    <property type="entry name" value="Transglut_core3"/>
    <property type="match status" value="1"/>
</dbReference>
<protein>
    <recommendedName>
        <fullName evidence="1">Microcin J25-processing protein McjB C-terminal domain-containing protein</fullName>
    </recommendedName>
</protein>
<reference evidence="2 3" key="1">
    <citation type="submission" date="2020-08" db="EMBL/GenBank/DDBJ databases">
        <title>Sequencing the genomes of 1000 actinobacteria strains.</title>
        <authorList>
            <person name="Klenk H.-P."/>
        </authorList>
    </citation>
    <scope>NUCLEOTIDE SEQUENCE [LARGE SCALE GENOMIC DNA]</scope>
    <source>
        <strain evidence="2 3">DSM 45084</strain>
    </source>
</reference>
<dbReference type="RefSeq" id="WP_184669234.1">
    <property type="nucleotide sequence ID" value="NZ_BAABAI010000029.1"/>
</dbReference>
<keyword evidence="3" id="KW-1185">Reference proteome</keyword>
<gene>
    <name evidence="2" type="ORF">F4559_002986</name>
</gene>
<dbReference type="InterPro" id="IPR053521">
    <property type="entry name" value="McjB-like"/>
</dbReference>
<dbReference type="InterPro" id="IPR032708">
    <property type="entry name" value="McjB_C"/>
</dbReference>
<dbReference type="AlphaFoldDB" id="A0A7W7WW58"/>